<evidence type="ECO:0000313" key="4">
    <source>
        <dbReference type="RefSeq" id="XP_018015718.1"/>
    </source>
</evidence>
<feature type="region of interest" description="Disordered" evidence="1">
    <location>
        <begin position="636"/>
        <end position="656"/>
    </location>
</feature>
<name>A0A8B7NPW2_HYAAZ</name>
<organism evidence="3 4">
    <name type="scientific">Hyalella azteca</name>
    <name type="common">Amphipod</name>
    <dbReference type="NCBI Taxonomy" id="294128"/>
    <lineage>
        <taxon>Eukaryota</taxon>
        <taxon>Metazoa</taxon>
        <taxon>Ecdysozoa</taxon>
        <taxon>Arthropoda</taxon>
        <taxon>Crustacea</taxon>
        <taxon>Multicrustacea</taxon>
        <taxon>Malacostraca</taxon>
        <taxon>Eumalacostraca</taxon>
        <taxon>Peracarida</taxon>
        <taxon>Amphipoda</taxon>
        <taxon>Senticaudata</taxon>
        <taxon>Talitrida</taxon>
        <taxon>Talitroidea</taxon>
        <taxon>Hyalellidae</taxon>
        <taxon>Hyalella</taxon>
    </lineage>
</organism>
<feature type="region of interest" description="Disordered" evidence="1">
    <location>
        <begin position="302"/>
        <end position="327"/>
    </location>
</feature>
<keyword evidence="2" id="KW-1133">Transmembrane helix</keyword>
<keyword evidence="3" id="KW-1185">Reference proteome</keyword>
<dbReference type="GeneID" id="108672540"/>
<gene>
    <name evidence="4" type="primary">LOC108672540</name>
</gene>
<evidence type="ECO:0000256" key="2">
    <source>
        <dbReference type="SAM" id="Phobius"/>
    </source>
</evidence>
<feature type="compositionally biased region" description="Basic and acidic residues" evidence="1">
    <location>
        <begin position="305"/>
        <end position="316"/>
    </location>
</feature>
<sequence length="656" mass="73747">MTRKTLLNDNRKSGGRSFDDNYSSNEESVRKTSSWTETNEKISNKYSESKFNDDLEGIHHEESISCESSTPPADEAMKVNILYRGMVYRIKGIKVICSVVAGIIILLAAMLLLGLWIVVGSKENGEINWPWSPEAHDMELPLNKTIEDTTVIFPFMKTVQLASIDGHTQSNVEKLEKNSKNPVLNTSEEVEEALGHFKAVHPPPKSNEHEAAKATPSDDLYVEYDYYYVIDPAVEYSVKHETLVKAPPGFTEESKVHPEPAVSQEERSKIIIAKRPELLSNDSLKSSEEGLVIEKIPPRSSPVFDNHESSNGEIKSESVVSNEFDDIDDDNEPLKRFEFKPSFEIRPASEKIESDLSRSRPVEDISIIDRSPHDHSASLKEYTEYGSFYSDDDTTITKTSLDDIAKDESNLNFESDATVGRIQEYRKPTNPVEAFFFEAQPDSQDEPDPHREVFKSRYDASQVILDDNDGRDPGYTRYFGDESHSDVFARRFGQSRSNEQQRRQIFGSELLPASSDVRVSVPGTVHPIPYVRRSHISAGVRPRIAHDDPHSFSARRGHGPLFQSRESQIHNLPHPLSVQNSRIPSNQEGIPKPTAFHILSGPVQRRYGPNTESSQSKSNGIVGTLRRMYEVASSLVPFSKSSRSGEEENTASGSRF</sequence>
<keyword evidence="2" id="KW-0812">Transmembrane</keyword>
<feature type="region of interest" description="Disordered" evidence="1">
    <location>
        <begin position="575"/>
        <end position="595"/>
    </location>
</feature>
<reference evidence="4" key="1">
    <citation type="submission" date="2025-08" db="UniProtKB">
        <authorList>
            <consortium name="RefSeq"/>
        </authorList>
    </citation>
    <scope>IDENTIFICATION</scope>
    <source>
        <tissue evidence="4">Whole organism</tissue>
    </source>
</reference>
<feature type="compositionally biased region" description="Polar residues" evidence="1">
    <location>
        <begin position="577"/>
        <end position="588"/>
    </location>
</feature>
<feature type="compositionally biased region" description="Polar residues" evidence="1">
    <location>
        <begin position="20"/>
        <end position="37"/>
    </location>
</feature>
<dbReference type="OrthoDB" id="6372935at2759"/>
<feature type="transmembrane region" description="Helical" evidence="2">
    <location>
        <begin position="95"/>
        <end position="119"/>
    </location>
</feature>
<accession>A0A8B7NPW2</accession>
<feature type="region of interest" description="Disordered" evidence="1">
    <location>
        <begin position="1"/>
        <end position="37"/>
    </location>
</feature>
<dbReference type="KEGG" id="hazt:108672540"/>
<evidence type="ECO:0000256" key="1">
    <source>
        <dbReference type="SAM" id="MobiDB-lite"/>
    </source>
</evidence>
<protein>
    <submittedName>
        <fullName evidence="4">Uncharacterized protein LOC108672540 isoform X1</fullName>
    </submittedName>
</protein>
<keyword evidence="2" id="KW-0472">Membrane</keyword>
<dbReference type="RefSeq" id="XP_018015718.1">
    <property type="nucleotide sequence ID" value="XM_018160229.2"/>
</dbReference>
<evidence type="ECO:0000313" key="3">
    <source>
        <dbReference type="Proteomes" id="UP000694843"/>
    </source>
</evidence>
<proteinExistence type="predicted"/>
<dbReference type="AlphaFoldDB" id="A0A8B7NPW2"/>
<dbReference type="Proteomes" id="UP000694843">
    <property type="component" value="Unplaced"/>
</dbReference>